<name>A0AAN6WQD1_9PEZI</name>
<keyword evidence="4" id="KW-1185">Reference proteome</keyword>
<evidence type="ECO:0000313" key="4">
    <source>
        <dbReference type="Proteomes" id="UP001302126"/>
    </source>
</evidence>
<dbReference type="SUPFAM" id="SSF53335">
    <property type="entry name" value="S-adenosyl-L-methionine-dependent methyltransferases"/>
    <property type="match status" value="1"/>
</dbReference>
<dbReference type="PANTHER" id="PTHR43591:SF10">
    <property type="entry name" value="ABC TRANSMEMBRANE TYPE-1 DOMAIN-CONTAINING PROTEIN-RELATED"/>
    <property type="match status" value="1"/>
</dbReference>
<dbReference type="AlphaFoldDB" id="A0AAN6WQD1"/>
<comment type="similarity">
    <text evidence="1">Belongs to the methyltransferase superfamily. LaeA methyltransferase family.</text>
</comment>
<protein>
    <submittedName>
        <fullName evidence="3">Secondary metabolism regulator LAE1</fullName>
    </submittedName>
</protein>
<dbReference type="EMBL" id="MU864429">
    <property type="protein sequence ID" value="KAK4186210.1"/>
    <property type="molecule type" value="Genomic_DNA"/>
</dbReference>
<sequence>MADSASSPAGAATTATATETQPASNIAIEVDESDFNDADSSLGEDPAESTASLTSSILRYRKENGRTYHAYRDGSYHFPNDEAENERLDLQHHIFYLTLDGKLGLAPPNEPGSKYPRVLDLGTGTGIWAMDYGDEHPDAEIVGIDLSPTQPSFVPPNVSFQIDDWDDEWTYSQPFHYIHSRMNNSSVSDWKSFVRKAYENLVPGGYFELQEFTLPLCDDGTMKPDSALNQSMTLLGEAAAKANHAFVDLDSLKGLLQEAGFVNVVEARYKWPSNSWPKDPKYKEIGMWNNENICNGIEGFLMAALTRALGWKKDEVDVLAAKARKDVCDRNIHAYWPM</sequence>
<dbReference type="GO" id="GO:0008168">
    <property type="term" value="F:methyltransferase activity"/>
    <property type="evidence" value="ECO:0007669"/>
    <property type="project" value="TreeGrafter"/>
</dbReference>
<proteinExistence type="inferred from homology"/>
<organism evidence="3 4">
    <name type="scientific">Podospora australis</name>
    <dbReference type="NCBI Taxonomy" id="1536484"/>
    <lineage>
        <taxon>Eukaryota</taxon>
        <taxon>Fungi</taxon>
        <taxon>Dikarya</taxon>
        <taxon>Ascomycota</taxon>
        <taxon>Pezizomycotina</taxon>
        <taxon>Sordariomycetes</taxon>
        <taxon>Sordariomycetidae</taxon>
        <taxon>Sordariales</taxon>
        <taxon>Podosporaceae</taxon>
        <taxon>Podospora</taxon>
    </lineage>
</organism>
<dbReference type="InterPro" id="IPR029063">
    <property type="entry name" value="SAM-dependent_MTases_sf"/>
</dbReference>
<reference evidence="3" key="2">
    <citation type="submission" date="2023-05" db="EMBL/GenBank/DDBJ databases">
        <authorList>
            <consortium name="Lawrence Berkeley National Laboratory"/>
            <person name="Steindorff A."/>
            <person name="Hensen N."/>
            <person name="Bonometti L."/>
            <person name="Westerberg I."/>
            <person name="Brannstrom I.O."/>
            <person name="Guillou S."/>
            <person name="Cros-Aarteil S."/>
            <person name="Calhoun S."/>
            <person name="Haridas S."/>
            <person name="Kuo A."/>
            <person name="Mondo S."/>
            <person name="Pangilinan J."/>
            <person name="Riley R."/>
            <person name="Labutti K."/>
            <person name="Andreopoulos B."/>
            <person name="Lipzen A."/>
            <person name="Chen C."/>
            <person name="Yanf M."/>
            <person name="Daum C."/>
            <person name="Ng V."/>
            <person name="Clum A."/>
            <person name="Ohm R."/>
            <person name="Martin F."/>
            <person name="Silar P."/>
            <person name="Natvig D."/>
            <person name="Lalanne C."/>
            <person name="Gautier V."/>
            <person name="Ament-Velasquez S.L."/>
            <person name="Kruys A."/>
            <person name="Hutchinson M.I."/>
            <person name="Powell A.J."/>
            <person name="Barry K."/>
            <person name="Miller A.N."/>
            <person name="Grigoriev I.V."/>
            <person name="Debuchy R."/>
            <person name="Gladieux P."/>
            <person name="Thoren M.H."/>
            <person name="Johannesson H."/>
        </authorList>
    </citation>
    <scope>NUCLEOTIDE SEQUENCE</scope>
    <source>
        <strain evidence="3">PSN309</strain>
    </source>
</reference>
<dbReference type="CDD" id="cd02440">
    <property type="entry name" value="AdoMet_MTases"/>
    <property type="match status" value="1"/>
</dbReference>
<dbReference type="Pfam" id="PF13489">
    <property type="entry name" value="Methyltransf_23"/>
    <property type="match status" value="1"/>
</dbReference>
<dbReference type="Proteomes" id="UP001302126">
    <property type="component" value="Unassembled WGS sequence"/>
</dbReference>
<evidence type="ECO:0000256" key="1">
    <source>
        <dbReference type="ARBA" id="ARBA00038158"/>
    </source>
</evidence>
<evidence type="ECO:0000313" key="3">
    <source>
        <dbReference type="EMBL" id="KAK4186210.1"/>
    </source>
</evidence>
<dbReference type="Gene3D" id="3.40.50.150">
    <property type="entry name" value="Vaccinia Virus protein VP39"/>
    <property type="match status" value="1"/>
</dbReference>
<feature type="region of interest" description="Disordered" evidence="2">
    <location>
        <begin position="1"/>
        <end position="54"/>
    </location>
</feature>
<evidence type="ECO:0000256" key="2">
    <source>
        <dbReference type="SAM" id="MobiDB-lite"/>
    </source>
</evidence>
<dbReference type="PANTHER" id="PTHR43591">
    <property type="entry name" value="METHYLTRANSFERASE"/>
    <property type="match status" value="1"/>
</dbReference>
<reference evidence="3" key="1">
    <citation type="journal article" date="2023" name="Mol. Phylogenet. Evol.">
        <title>Genome-scale phylogeny and comparative genomics of the fungal order Sordariales.</title>
        <authorList>
            <person name="Hensen N."/>
            <person name="Bonometti L."/>
            <person name="Westerberg I."/>
            <person name="Brannstrom I.O."/>
            <person name="Guillou S."/>
            <person name="Cros-Aarteil S."/>
            <person name="Calhoun S."/>
            <person name="Haridas S."/>
            <person name="Kuo A."/>
            <person name="Mondo S."/>
            <person name="Pangilinan J."/>
            <person name="Riley R."/>
            <person name="LaButti K."/>
            <person name="Andreopoulos B."/>
            <person name="Lipzen A."/>
            <person name="Chen C."/>
            <person name="Yan M."/>
            <person name="Daum C."/>
            <person name="Ng V."/>
            <person name="Clum A."/>
            <person name="Steindorff A."/>
            <person name="Ohm R.A."/>
            <person name="Martin F."/>
            <person name="Silar P."/>
            <person name="Natvig D.O."/>
            <person name="Lalanne C."/>
            <person name="Gautier V."/>
            <person name="Ament-Velasquez S.L."/>
            <person name="Kruys A."/>
            <person name="Hutchinson M.I."/>
            <person name="Powell A.J."/>
            <person name="Barry K."/>
            <person name="Miller A.N."/>
            <person name="Grigoriev I.V."/>
            <person name="Debuchy R."/>
            <person name="Gladieux P."/>
            <person name="Hiltunen Thoren M."/>
            <person name="Johannesson H."/>
        </authorList>
    </citation>
    <scope>NUCLEOTIDE SEQUENCE</scope>
    <source>
        <strain evidence="3">PSN309</strain>
    </source>
</reference>
<accession>A0AAN6WQD1</accession>
<gene>
    <name evidence="3" type="ORF">QBC35DRAFT_516408</name>
</gene>
<comment type="caution">
    <text evidence="3">The sequence shown here is derived from an EMBL/GenBank/DDBJ whole genome shotgun (WGS) entry which is preliminary data.</text>
</comment>
<feature type="compositionally biased region" description="Low complexity" evidence="2">
    <location>
        <begin position="1"/>
        <end position="24"/>
    </location>
</feature>